<evidence type="ECO:0000259" key="1">
    <source>
        <dbReference type="Pfam" id="PF08348"/>
    </source>
</evidence>
<proteinExistence type="predicted"/>
<comment type="caution">
    <text evidence="3">The sequence shown here is derived from an EMBL/GenBank/DDBJ whole genome shotgun (WGS) entry which is preliminary data.</text>
</comment>
<dbReference type="Pfam" id="PF13309">
    <property type="entry name" value="HTH_22"/>
    <property type="match status" value="1"/>
</dbReference>
<dbReference type="EMBL" id="JALIEB010000004">
    <property type="protein sequence ID" value="MCV3271327.1"/>
    <property type="molecule type" value="Genomic_DNA"/>
</dbReference>
<feature type="domain" description="YheO-like" evidence="1">
    <location>
        <begin position="14"/>
        <end position="114"/>
    </location>
</feature>
<gene>
    <name evidence="3" type="ORF">MUB52_07805</name>
</gene>
<dbReference type="RefSeq" id="WP_263843654.1">
    <property type="nucleotide sequence ID" value="NZ_JALIEB010000004.1"/>
</dbReference>
<dbReference type="InterPro" id="IPR039446">
    <property type="entry name" value="DauR-like"/>
</dbReference>
<evidence type="ECO:0000313" key="4">
    <source>
        <dbReference type="Proteomes" id="UP001208690"/>
    </source>
</evidence>
<reference evidence="3 4" key="1">
    <citation type="submission" date="2022-04" db="EMBL/GenBank/DDBJ databases">
        <title>Roseobacter sp. WL0113 is a bacterium isolated from neritic sediment.</title>
        <authorList>
            <person name="Wang L."/>
            <person name="He W."/>
            <person name="Zhang D.-F."/>
        </authorList>
    </citation>
    <scope>NUCLEOTIDE SEQUENCE [LARGE SCALE GENOMIC DNA]</scope>
    <source>
        <strain evidence="3 4">WL0113</strain>
    </source>
</reference>
<accession>A0ABT3BCL7</accession>
<protein>
    <submittedName>
        <fullName evidence="3">PAS domain-containing protein</fullName>
    </submittedName>
</protein>
<evidence type="ECO:0000259" key="2">
    <source>
        <dbReference type="Pfam" id="PF13309"/>
    </source>
</evidence>
<name>A0ABT3BCL7_9RHOB</name>
<dbReference type="PANTHER" id="PTHR35568">
    <property type="entry name" value="TRANSCRIPTIONAL REGULATOR DAUR"/>
    <property type="match status" value="1"/>
</dbReference>
<organism evidence="3 4">
    <name type="scientific">Roseobacter sinensis</name>
    <dbReference type="NCBI Taxonomy" id="2931391"/>
    <lineage>
        <taxon>Bacteria</taxon>
        <taxon>Pseudomonadati</taxon>
        <taxon>Pseudomonadota</taxon>
        <taxon>Alphaproteobacteria</taxon>
        <taxon>Rhodobacterales</taxon>
        <taxon>Roseobacteraceae</taxon>
        <taxon>Roseobacter</taxon>
    </lineage>
</organism>
<sequence>MMRRSGSTHASVVDAARGIARLFSPFCEVILHDLPSGTIASIDGAQSGRQVGEPSYLEELGIADWTENVHGPYRKVLPDGRAIKSISVVLRDAGGTPDALLCVNMDVSQFEGAQGLLAALTSIPATAATHPLANDWLEDLHQFIAEWCARQGVLLKDLRHSDRKALISELQGRGIFDRKRAAQAVARAVGVSRATVYQDLKSISAGTPRPE</sequence>
<dbReference type="PANTHER" id="PTHR35568:SF1">
    <property type="entry name" value="TRANSCRIPTIONAL REGULATOR DAUR"/>
    <property type="match status" value="1"/>
</dbReference>
<dbReference type="InterPro" id="IPR039445">
    <property type="entry name" value="DauR-like_HTH"/>
</dbReference>
<keyword evidence="4" id="KW-1185">Reference proteome</keyword>
<evidence type="ECO:0000313" key="3">
    <source>
        <dbReference type="EMBL" id="MCV3271327.1"/>
    </source>
</evidence>
<dbReference type="Proteomes" id="UP001208690">
    <property type="component" value="Unassembled WGS sequence"/>
</dbReference>
<dbReference type="Pfam" id="PF08348">
    <property type="entry name" value="PAS_6"/>
    <property type="match status" value="1"/>
</dbReference>
<dbReference type="InterPro" id="IPR013559">
    <property type="entry name" value="YheO"/>
</dbReference>
<feature type="domain" description="Transcriptional regulator DauR-like HTH" evidence="2">
    <location>
        <begin position="140"/>
        <end position="201"/>
    </location>
</feature>